<reference evidence="2 3" key="1">
    <citation type="journal article" date="2014" name="Am. J. Bot.">
        <title>Genome assembly and annotation for red clover (Trifolium pratense; Fabaceae).</title>
        <authorList>
            <person name="Istvanek J."/>
            <person name="Jaros M."/>
            <person name="Krenek A."/>
            <person name="Repkova J."/>
        </authorList>
    </citation>
    <scope>NUCLEOTIDE SEQUENCE [LARGE SCALE GENOMIC DNA]</scope>
    <source>
        <strain evidence="3">cv. Tatra</strain>
        <tissue evidence="2">Young leaves</tissue>
    </source>
</reference>
<dbReference type="AlphaFoldDB" id="A0A2K3JU34"/>
<gene>
    <name evidence="2" type="ORF">L195_g058756</name>
</gene>
<protein>
    <submittedName>
        <fullName evidence="2">Uncharacterized protein</fullName>
    </submittedName>
</protein>
<sequence>MGGDSLVINAIPLSSIPPLSPEKKVKKTSKKEKTPRVNFNSSSPSASTKKTKKKSKKSKSESRKSFTMSELHVDPLPLSGVATPVINPVEENVDTS</sequence>
<feature type="non-terminal residue" evidence="2">
    <location>
        <position position="96"/>
    </location>
</feature>
<proteinExistence type="predicted"/>
<evidence type="ECO:0000313" key="2">
    <source>
        <dbReference type="EMBL" id="PNX57559.1"/>
    </source>
</evidence>
<dbReference type="EMBL" id="ASHM01124063">
    <property type="protein sequence ID" value="PNX57559.1"/>
    <property type="molecule type" value="Genomic_DNA"/>
</dbReference>
<organism evidence="2 3">
    <name type="scientific">Trifolium pratense</name>
    <name type="common">Red clover</name>
    <dbReference type="NCBI Taxonomy" id="57577"/>
    <lineage>
        <taxon>Eukaryota</taxon>
        <taxon>Viridiplantae</taxon>
        <taxon>Streptophyta</taxon>
        <taxon>Embryophyta</taxon>
        <taxon>Tracheophyta</taxon>
        <taxon>Spermatophyta</taxon>
        <taxon>Magnoliopsida</taxon>
        <taxon>eudicotyledons</taxon>
        <taxon>Gunneridae</taxon>
        <taxon>Pentapetalae</taxon>
        <taxon>rosids</taxon>
        <taxon>fabids</taxon>
        <taxon>Fabales</taxon>
        <taxon>Fabaceae</taxon>
        <taxon>Papilionoideae</taxon>
        <taxon>50 kb inversion clade</taxon>
        <taxon>NPAAA clade</taxon>
        <taxon>Hologalegina</taxon>
        <taxon>IRL clade</taxon>
        <taxon>Trifolieae</taxon>
        <taxon>Trifolium</taxon>
    </lineage>
</organism>
<comment type="caution">
    <text evidence="2">The sequence shown here is derived from an EMBL/GenBank/DDBJ whole genome shotgun (WGS) entry which is preliminary data.</text>
</comment>
<feature type="region of interest" description="Disordered" evidence="1">
    <location>
        <begin position="1"/>
        <end position="71"/>
    </location>
</feature>
<evidence type="ECO:0000313" key="3">
    <source>
        <dbReference type="Proteomes" id="UP000236291"/>
    </source>
</evidence>
<reference evidence="2 3" key="2">
    <citation type="journal article" date="2017" name="Front. Plant Sci.">
        <title>Gene Classification and Mining of Molecular Markers Useful in Red Clover (Trifolium pratense) Breeding.</title>
        <authorList>
            <person name="Istvanek J."/>
            <person name="Dluhosova J."/>
            <person name="Dluhos P."/>
            <person name="Patkova L."/>
            <person name="Nedelnik J."/>
            <person name="Repkova J."/>
        </authorList>
    </citation>
    <scope>NUCLEOTIDE SEQUENCE [LARGE SCALE GENOMIC DNA]</scope>
    <source>
        <strain evidence="3">cv. Tatra</strain>
        <tissue evidence="2">Young leaves</tissue>
    </source>
</reference>
<dbReference type="Proteomes" id="UP000236291">
    <property type="component" value="Unassembled WGS sequence"/>
</dbReference>
<evidence type="ECO:0000256" key="1">
    <source>
        <dbReference type="SAM" id="MobiDB-lite"/>
    </source>
</evidence>
<name>A0A2K3JU34_TRIPR</name>
<feature type="region of interest" description="Disordered" evidence="1">
    <location>
        <begin position="77"/>
        <end position="96"/>
    </location>
</feature>
<accession>A0A2K3JU34</accession>